<keyword evidence="6" id="KW-1185">Reference proteome</keyword>
<proteinExistence type="predicted"/>
<organism evidence="5 6">
    <name type="scientific">Hirsutella minnesotensis 3608</name>
    <dbReference type="NCBI Taxonomy" id="1043627"/>
    <lineage>
        <taxon>Eukaryota</taxon>
        <taxon>Fungi</taxon>
        <taxon>Dikarya</taxon>
        <taxon>Ascomycota</taxon>
        <taxon>Pezizomycotina</taxon>
        <taxon>Sordariomycetes</taxon>
        <taxon>Hypocreomycetidae</taxon>
        <taxon>Hypocreales</taxon>
        <taxon>Ophiocordycipitaceae</taxon>
        <taxon>Hirsutella</taxon>
    </lineage>
</organism>
<accession>A0A0F7ZY98</accession>
<sequence length="724" mass="82639">MLSKSAISARSRLARYPPRLRRRKVPLPQHHPPLVADGALSDATYQSQILNPCQQRAFPVNDAPPKRGSLASVLGALQRQNLTQLADAFIAWTALMEDESQLGHRSAIEEARALRATTVSEIVRSLDPILNPGVDEARGVAITKMHMQLSPLHALVDEFGIRNQHVRVLMGMYILKRARHDVPFCISDYETMIRCAGSAGSLLAAKHFFRESAYRGRAGWRTPRTWKEFIKARFLTEPTYYQYDLSRIAFRPRDLHRIYTPLPTDVVKVLDRMEYSANILSPLPWNRVPGQPDGDVRRQLRKRVGYKSYMAHWRRARAFGIPMDEEFLSTSMIAFARSGSQYAIKTLILRDFYDIECVERHPSYSVEVSGGRDLSARSMVRPTGRLLDAIADAFGSMGKIEASVKIIQLMATKYNVLIPASTWSKILHWAYHYSTGPAAFAHKLQTVMPQPLVTAEVVLWVWRTMTSDAYGVEPSFDDWYVYARVLAKTNALRGATDALRQHMVPEFRRLDAEYRAAVLDELMVNDTHAFPADASHARRRAEARKDHARFCIARCLHLMLRASSLDRVHRRGYVARAVLPALVEEFGEFLPREVQYRTAQGRVAFERPGVIRRHDRAEGWRSTVPIKLAYHMLTPDDGFPGGDEPVDGLLAVPEKDWPDAEQLRILDRQRRPKSRTTFLGRPPLPPARLPIDERTDPRAVTSRDYKLKHSGIEWFRMLERELLL</sequence>
<protein>
    <recommendedName>
        <fullName evidence="7">Mitochondrial ATPase expression-domain-containing protein</fullName>
    </recommendedName>
</protein>
<dbReference type="GO" id="GO:0005739">
    <property type="term" value="C:mitochondrion"/>
    <property type="evidence" value="ECO:0007669"/>
    <property type="project" value="UniProtKB-SubCell"/>
</dbReference>
<reference evidence="5 6" key="1">
    <citation type="journal article" date="2014" name="Genome Biol. Evol.">
        <title>Comparative genomics and transcriptomics analyses reveal divergent lifestyle features of nematode endoparasitic fungus Hirsutella minnesotensis.</title>
        <authorList>
            <person name="Lai Y."/>
            <person name="Liu K."/>
            <person name="Zhang X."/>
            <person name="Zhang X."/>
            <person name="Li K."/>
            <person name="Wang N."/>
            <person name="Shu C."/>
            <person name="Wu Y."/>
            <person name="Wang C."/>
            <person name="Bushley K.E."/>
            <person name="Xiang M."/>
            <person name="Liu X."/>
        </authorList>
    </citation>
    <scope>NUCLEOTIDE SEQUENCE [LARGE SCALE GENOMIC DNA]</scope>
    <source>
        <strain evidence="5 6">3608</strain>
    </source>
</reference>
<name>A0A0F7ZY98_9HYPO</name>
<evidence type="ECO:0000313" key="6">
    <source>
        <dbReference type="Proteomes" id="UP000054481"/>
    </source>
</evidence>
<dbReference type="InterPro" id="IPR024319">
    <property type="entry name" value="ATPase_expression_mit"/>
</dbReference>
<evidence type="ECO:0000256" key="3">
    <source>
        <dbReference type="ARBA" id="ARBA00023128"/>
    </source>
</evidence>
<comment type="subcellular location">
    <subcellularLocation>
        <location evidence="1">Mitochondrion</location>
    </subcellularLocation>
</comment>
<gene>
    <name evidence="5" type="ORF">HIM_08552</name>
</gene>
<evidence type="ECO:0008006" key="7">
    <source>
        <dbReference type="Google" id="ProtNLM"/>
    </source>
</evidence>
<feature type="region of interest" description="Disordered" evidence="4">
    <location>
        <begin position="672"/>
        <end position="692"/>
    </location>
</feature>
<evidence type="ECO:0000256" key="1">
    <source>
        <dbReference type="ARBA" id="ARBA00004173"/>
    </source>
</evidence>
<dbReference type="AlphaFoldDB" id="A0A0F7ZY98"/>
<evidence type="ECO:0000313" key="5">
    <source>
        <dbReference type="EMBL" id="KJZ72097.1"/>
    </source>
</evidence>
<dbReference type="Proteomes" id="UP000054481">
    <property type="component" value="Unassembled WGS sequence"/>
</dbReference>
<evidence type="ECO:0000256" key="2">
    <source>
        <dbReference type="ARBA" id="ARBA00022946"/>
    </source>
</evidence>
<keyword evidence="3" id="KW-0496">Mitochondrion</keyword>
<evidence type="ECO:0000256" key="4">
    <source>
        <dbReference type="SAM" id="MobiDB-lite"/>
    </source>
</evidence>
<dbReference type="EMBL" id="KQ030553">
    <property type="protein sequence ID" value="KJZ72097.1"/>
    <property type="molecule type" value="Genomic_DNA"/>
</dbReference>
<keyword evidence="2" id="KW-0809">Transit peptide</keyword>
<dbReference type="OrthoDB" id="185373at2759"/>
<dbReference type="Pfam" id="PF12921">
    <property type="entry name" value="ATP13"/>
    <property type="match status" value="1"/>
</dbReference>